<name>A0A1F8EGQ8_9BACT</name>
<keyword evidence="1" id="KW-1133">Transmembrane helix</keyword>
<evidence type="ECO:0000313" key="2">
    <source>
        <dbReference type="EMBL" id="OGM99235.1"/>
    </source>
</evidence>
<evidence type="ECO:0000256" key="1">
    <source>
        <dbReference type="SAM" id="Phobius"/>
    </source>
</evidence>
<keyword evidence="1" id="KW-0812">Transmembrane</keyword>
<gene>
    <name evidence="2" type="ORF">A2649_03790</name>
</gene>
<organism evidence="2 3">
    <name type="scientific">Candidatus Yanofskybacteria bacterium RIFCSPHIGHO2_01_FULL_41_26</name>
    <dbReference type="NCBI Taxonomy" id="1802661"/>
    <lineage>
        <taxon>Bacteria</taxon>
        <taxon>Candidatus Yanofskyibacteriota</taxon>
    </lineage>
</organism>
<feature type="transmembrane region" description="Helical" evidence="1">
    <location>
        <begin position="30"/>
        <end position="48"/>
    </location>
</feature>
<dbReference type="STRING" id="1802661.A2649_03790"/>
<protein>
    <submittedName>
        <fullName evidence="2">Uncharacterized protein</fullName>
    </submittedName>
</protein>
<dbReference type="Proteomes" id="UP000176893">
    <property type="component" value="Unassembled WGS sequence"/>
</dbReference>
<accession>A0A1F8EGQ8</accession>
<dbReference type="AlphaFoldDB" id="A0A1F8EGQ8"/>
<proteinExistence type="predicted"/>
<dbReference type="EMBL" id="MGJB01000001">
    <property type="protein sequence ID" value="OGM99235.1"/>
    <property type="molecule type" value="Genomic_DNA"/>
</dbReference>
<comment type="caution">
    <text evidence="2">The sequence shown here is derived from an EMBL/GenBank/DDBJ whole genome shotgun (WGS) entry which is preliminary data.</text>
</comment>
<sequence length="130" mass="14499">MTFVIVVWLLGMTVFAIGIALLVNKENFGFLPLSFGLVLVFLVTFVGVPEEFPSGLPRKGSALSPGKYYKVASVYVAGQNVYVGVERNVNNHERLLLYQFPRVAFDDYINIDSKRLVIVEANGFKKPVLK</sequence>
<reference evidence="2 3" key="1">
    <citation type="journal article" date="2016" name="Nat. Commun.">
        <title>Thousands of microbial genomes shed light on interconnected biogeochemical processes in an aquifer system.</title>
        <authorList>
            <person name="Anantharaman K."/>
            <person name="Brown C.T."/>
            <person name="Hug L.A."/>
            <person name="Sharon I."/>
            <person name="Castelle C.J."/>
            <person name="Probst A.J."/>
            <person name="Thomas B.C."/>
            <person name="Singh A."/>
            <person name="Wilkins M.J."/>
            <person name="Karaoz U."/>
            <person name="Brodie E.L."/>
            <person name="Williams K.H."/>
            <person name="Hubbard S.S."/>
            <person name="Banfield J.F."/>
        </authorList>
    </citation>
    <scope>NUCLEOTIDE SEQUENCE [LARGE SCALE GENOMIC DNA]</scope>
</reference>
<feature type="transmembrane region" description="Helical" evidence="1">
    <location>
        <begin position="6"/>
        <end position="23"/>
    </location>
</feature>
<keyword evidence="1" id="KW-0472">Membrane</keyword>
<evidence type="ECO:0000313" key="3">
    <source>
        <dbReference type="Proteomes" id="UP000176893"/>
    </source>
</evidence>